<name>A0ACC1CSX7_9NEOP</name>
<protein>
    <submittedName>
        <fullName evidence="1">Uncharacterized protein</fullName>
    </submittedName>
</protein>
<evidence type="ECO:0000313" key="1">
    <source>
        <dbReference type="EMBL" id="KAJ0174658.1"/>
    </source>
</evidence>
<proteinExistence type="predicted"/>
<sequence>MFKIRVRAIVGIMIFLGYFLIYIVRYNLSVHIVDMAQLPKRDENMPITNNEKRKFSLYNWMKHNSARSMVDLISWDDMKMGKLFSAYHIGYCVCFPLFHNVGDRIGPTWVVGITGMISGILCCLTPAAAYYDFWVLFIVRIVEGFCAPPMAMRLRRLADVSYQTTAVPELCHWRVEALRAHVAHARGPNQHCRTNRAS</sequence>
<evidence type="ECO:0000313" key="2">
    <source>
        <dbReference type="Proteomes" id="UP000824533"/>
    </source>
</evidence>
<reference evidence="1 2" key="1">
    <citation type="journal article" date="2021" name="Front. Genet.">
        <title>Chromosome-Level Genome Assembly Reveals Significant Gene Expansion in the Toll and IMD Signaling Pathways of Dendrolimus kikuchii.</title>
        <authorList>
            <person name="Zhou J."/>
            <person name="Wu P."/>
            <person name="Xiong Z."/>
            <person name="Liu N."/>
            <person name="Zhao N."/>
            <person name="Ji M."/>
            <person name="Qiu Y."/>
            <person name="Yang B."/>
        </authorList>
    </citation>
    <scope>NUCLEOTIDE SEQUENCE [LARGE SCALE GENOMIC DNA]</scope>
    <source>
        <strain evidence="1">Ann1</strain>
    </source>
</reference>
<comment type="caution">
    <text evidence="1">The sequence shown here is derived from an EMBL/GenBank/DDBJ whole genome shotgun (WGS) entry which is preliminary data.</text>
</comment>
<organism evidence="1 2">
    <name type="scientific">Dendrolimus kikuchii</name>
    <dbReference type="NCBI Taxonomy" id="765133"/>
    <lineage>
        <taxon>Eukaryota</taxon>
        <taxon>Metazoa</taxon>
        <taxon>Ecdysozoa</taxon>
        <taxon>Arthropoda</taxon>
        <taxon>Hexapoda</taxon>
        <taxon>Insecta</taxon>
        <taxon>Pterygota</taxon>
        <taxon>Neoptera</taxon>
        <taxon>Endopterygota</taxon>
        <taxon>Lepidoptera</taxon>
        <taxon>Glossata</taxon>
        <taxon>Ditrysia</taxon>
        <taxon>Bombycoidea</taxon>
        <taxon>Lasiocampidae</taxon>
        <taxon>Dendrolimus</taxon>
    </lineage>
</organism>
<keyword evidence="2" id="KW-1185">Reference proteome</keyword>
<dbReference type="EMBL" id="CM034403">
    <property type="protein sequence ID" value="KAJ0174658.1"/>
    <property type="molecule type" value="Genomic_DNA"/>
</dbReference>
<gene>
    <name evidence="1" type="ORF">K1T71_009766</name>
</gene>
<dbReference type="Proteomes" id="UP000824533">
    <property type="component" value="Linkage Group LG17"/>
</dbReference>
<accession>A0ACC1CSX7</accession>